<sequence>MLKGEESKRKLITLRKASSKFQPLVEVLAFISGHQSFVLSPDLMCSCPAYYPRRYGNHHWWHTSMIDVLILIRWSCVSFSYGGLSCCLFGLVFYTAFGLVVAP</sequence>
<dbReference type="Proteomes" id="UP001472677">
    <property type="component" value="Unassembled WGS sequence"/>
</dbReference>
<feature type="transmembrane region" description="Helical" evidence="1">
    <location>
        <begin position="83"/>
        <end position="102"/>
    </location>
</feature>
<comment type="caution">
    <text evidence="2">The sequence shown here is derived from an EMBL/GenBank/DDBJ whole genome shotgun (WGS) entry which is preliminary data.</text>
</comment>
<keyword evidence="1" id="KW-0472">Membrane</keyword>
<name>A0ABR2DP57_9ROSI</name>
<reference evidence="2 3" key="1">
    <citation type="journal article" date="2024" name="G3 (Bethesda)">
        <title>Genome assembly of Hibiscus sabdariffa L. provides insights into metabolisms of medicinal natural products.</title>
        <authorList>
            <person name="Kim T."/>
        </authorList>
    </citation>
    <scope>NUCLEOTIDE SEQUENCE [LARGE SCALE GENOMIC DNA]</scope>
    <source>
        <strain evidence="2">TK-2024</strain>
        <tissue evidence="2">Old leaves</tissue>
    </source>
</reference>
<evidence type="ECO:0000256" key="1">
    <source>
        <dbReference type="SAM" id="Phobius"/>
    </source>
</evidence>
<keyword evidence="1" id="KW-0812">Transmembrane</keyword>
<organism evidence="2 3">
    <name type="scientific">Hibiscus sabdariffa</name>
    <name type="common">roselle</name>
    <dbReference type="NCBI Taxonomy" id="183260"/>
    <lineage>
        <taxon>Eukaryota</taxon>
        <taxon>Viridiplantae</taxon>
        <taxon>Streptophyta</taxon>
        <taxon>Embryophyta</taxon>
        <taxon>Tracheophyta</taxon>
        <taxon>Spermatophyta</taxon>
        <taxon>Magnoliopsida</taxon>
        <taxon>eudicotyledons</taxon>
        <taxon>Gunneridae</taxon>
        <taxon>Pentapetalae</taxon>
        <taxon>rosids</taxon>
        <taxon>malvids</taxon>
        <taxon>Malvales</taxon>
        <taxon>Malvaceae</taxon>
        <taxon>Malvoideae</taxon>
        <taxon>Hibiscus</taxon>
    </lineage>
</organism>
<evidence type="ECO:0000313" key="3">
    <source>
        <dbReference type="Proteomes" id="UP001472677"/>
    </source>
</evidence>
<keyword evidence="3" id="KW-1185">Reference proteome</keyword>
<protein>
    <submittedName>
        <fullName evidence="2">Uncharacterized protein</fullName>
    </submittedName>
</protein>
<accession>A0ABR2DP57</accession>
<keyword evidence="1" id="KW-1133">Transmembrane helix</keyword>
<evidence type="ECO:0000313" key="2">
    <source>
        <dbReference type="EMBL" id="KAK8543054.1"/>
    </source>
</evidence>
<gene>
    <name evidence="2" type="ORF">V6N12_015623</name>
</gene>
<proteinExistence type="predicted"/>
<dbReference type="EMBL" id="JBBPBM010000024">
    <property type="protein sequence ID" value="KAK8543054.1"/>
    <property type="molecule type" value="Genomic_DNA"/>
</dbReference>